<dbReference type="Pfam" id="PF21247">
    <property type="entry name" value="Fic-like_C"/>
    <property type="match status" value="1"/>
</dbReference>
<keyword evidence="3" id="KW-1185">Reference proteome</keyword>
<dbReference type="InterPro" id="IPR036388">
    <property type="entry name" value="WH-like_DNA-bd_sf"/>
</dbReference>
<evidence type="ECO:0000313" key="3">
    <source>
        <dbReference type="Proteomes" id="UP000366872"/>
    </source>
</evidence>
<reference evidence="2 3" key="1">
    <citation type="submission" date="2019-04" db="EMBL/GenBank/DDBJ databases">
        <authorList>
            <person name="Van Vliet M D."/>
        </authorList>
    </citation>
    <scope>NUCLEOTIDE SEQUENCE [LARGE SCALE GENOMIC DNA]</scope>
    <source>
        <strain evidence="2 3">F1</strain>
    </source>
</reference>
<dbReference type="Proteomes" id="UP000366872">
    <property type="component" value="Unassembled WGS sequence"/>
</dbReference>
<sequence>MHRILSVYSSDIFHISDNFFEICFEREDFSEETPQVTHAVKKLIAICSGEMDRAELQEKVGLSDRKSFTKNYLNPAIEQGLIEMTIPEKPKSRLQKYRLTGAGKYFLEAMQGQKN</sequence>
<gene>
    <name evidence="2" type="ORF">PDESU_01671</name>
</gene>
<dbReference type="InterPro" id="IPR049514">
    <property type="entry name" value="Fic-like_C"/>
</dbReference>
<dbReference type="RefSeq" id="WP_136078726.1">
    <property type="nucleotide sequence ID" value="NZ_CAAHFG010000001.1"/>
</dbReference>
<evidence type="ECO:0000259" key="1">
    <source>
        <dbReference type="Pfam" id="PF21247"/>
    </source>
</evidence>
<feature type="domain" description="Filamentation induced by cAMP protein Fic-like C-terminal" evidence="1">
    <location>
        <begin position="40"/>
        <end position="100"/>
    </location>
</feature>
<dbReference type="Gene3D" id="1.10.10.10">
    <property type="entry name" value="Winged helix-like DNA-binding domain superfamily/Winged helix DNA-binding domain"/>
    <property type="match status" value="1"/>
</dbReference>
<dbReference type="EMBL" id="CAAHFG010000001">
    <property type="protein sequence ID" value="VGO13117.1"/>
    <property type="molecule type" value="Genomic_DNA"/>
</dbReference>
<evidence type="ECO:0000313" key="2">
    <source>
        <dbReference type="EMBL" id="VGO13117.1"/>
    </source>
</evidence>
<proteinExistence type="predicted"/>
<name>A0A6C2TZR6_PONDE</name>
<accession>A0A6C2TZR6</accession>
<dbReference type="AlphaFoldDB" id="A0A6C2TZR6"/>
<protein>
    <recommendedName>
        <fullName evidence="1">Filamentation induced by cAMP protein Fic-like C-terminal domain-containing protein</fullName>
    </recommendedName>
</protein>
<organism evidence="2 3">
    <name type="scientific">Pontiella desulfatans</name>
    <dbReference type="NCBI Taxonomy" id="2750659"/>
    <lineage>
        <taxon>Bacteria</taxon>
        <taxon>Pseudomonadati</taxon>
        <taxon>Kiritimatiellota</taxon>
        <taxon>Kiritimatiellia</taxon>
        <taxon>Kiritimatiellales</taxon>
        <taxon>Pontiellaceae</taxon>
        <taxon>Pontiella</taxon>
    </lineage>
</organism>